<name>A0A7J9FH47_9ROSI</name>
<dbReference type="Proteomes" id="UP000593568">
    <property type="component" value="Unassembled WGS sequence"/>
</dbReference>
<evidence type="ECO:0008006" key="3">
    <source>
        <dbReference type="Google" id="ProtNLM"/>
    </source>
</evidence>
<reference evidence="1 2" key="1">
    <citation type="journal article" date="2019" name="Genome Biol. Evol.">
        <title>Insights into the evolution of the New World diploid cottons (Gossypium, subgenus Houzingenia) based on genome sequencing.</title>
        <authorList>
            <person name="Grover C.E."/>
            <person name="Arick M.A. 2nd"/>
            <person name="Thrash A."/>
            <person name="Conover J.L."/>
            <person name="Sanders W.S."/>
            <person name="Peterson D.G."/>
            <person name="Frelichowski J.E."/>
            <person name="Scheffler J.A."/>
            <person name="Scheffler B.E."/>
            <person name="Wendel J.F."/>
        </authorList>
    </citation>
    <scope>NUCLEOTIDE SEQUENCE [LARGE SCALE GENOMIC DNA]</scope>
    <source>
        <strain evidence="1">8</strain>
        <tissue evidence="1">Leaf</tissue>
    </source>
</reference>
<evidence type="ECO:0000313" key="1">
    <source>
        <dbReference type="EMBL" id="MBA0784284.1"/>
    </source>
</evidence>
<gene>
    <name evidence="1" type="ORF">Gotri_001872</name>
</gene>
<keyword evidence="2" id="KW-1185">Reference proteome</keyword>
<proteinExistence type="predicted"/>
<protein>
    <recommendedName>
        <fullName evidence="3">RNase H type-1 domain-containing protein</fullName>
    </recommendedName>
</protein>
<feature type="non-terminal residue" evidence="1">
    <location>
        <position position="1"/>
    </location>
</feature>
<dbReference type="EMBL" id="JABEZW010000013">
    <property type="protein sequence ID" value="MBA0784284.1"/>
    <property type="molecule type" value="Genomic_DNA"/>
</dbReference>
<evidence type="ECO:0000313" key="2">
    <source>
        <dbReference type="Proteomes" id="UP000593568"/>
    </source>
</evidence>
<sequence>RLGSHTKTIQDSQLVNSNSTLAKRILQLLQYVGYWRIKHIPMEDNRVADSLVKMSTDKDHNVQVFE</sequence>
<comment type="caution">
    <text evidence="1">The sequence shown here is derived from an EMBL/GenBank/DDBJ whole genome shotgun (WGS) entry which is preliminary data.</text>
</comment>
<accession>A0A7J9FH47</accession>
<dbReference type="AlphaFoldDB" id="A0A7J9FH47"/>
<organism evidence="1 2">
    <name type="scientific">Gossypium trilobum</name>
    <dbReference type="NCBI Taxonomy" id="34281"/>
    <lineage>
        <taxon>Eukaryota</taxon>
        <taxon>Viridiplantae</taxon>
        <taxon>Streptophyta</taxon>
        <taxon>Embryophyta</taxon>
        <taxon>Tracheophyta</taxon>
        <taxon>Spermatophyta</taxon>
        <taxon>Magnoliopsida</taxon>
        <taxon>eudicotyledons</taxon>
        <taxon>Gunneridae</taxon>
        <taxon>Pentapetalae</taxon>
        <taxon>rosids</taxon>
        <taxon>malvids</taxon>
        <taxon>Malvales</taxon>
        <taxon>Malvaceae</taxon>
        <taxon>Malvoideae</taxon>
        <taxon>Gossypium</taxon>
    </lineage>
</organism>